<keyword evidence="3 4" id="KW-0418">Kinase</keyword>
<evidence type="ECO:0000313" key="5">
    <source>
        <dbReference type="EMBL" id="SNY87523.1"/>
    </source>
</evidence>
<evidence type="ECO:0000256" key="2">
    <source>
        <dbReference type="ARBA" id="ARBA00022679"/>
    </source>
</evidence>
<dbReference type="InterPro" id="IPR036129">
    <property type="entry name" value="Glycerate_kinase_sf"/>
</dbReference>
<dbReference type="InterPro" id="IPR018197">
    <property type="entry name" value="Glycerate_kinase_RE-like"/>
</dbReference>
<dbReference type="Pfam" id="PF02595">
    <property type="entry name" value="Gly_kinase"/>
    <property type="match status" value="1"/>
</dbReference>
<dbReference type="AlphaFoldDB" id="A0A285LSU6"/>
<keyword evidence="6" id="KW-1185">Reference proteome</keyword>
<dbReference type="PANTHER" id="PTHR21599">
    <property type="entry name" value="GLYCERATE KINASE"/>
    <property type="match status" value="1"/>
</dbReference>
<dbReference type="GO" id="GO:0008887">
    <property type="term" value="F:glycerate kinase activity"/>
    <property type="evidence" value="ECO:0007669"/>
    <property type="project" value="UniProtKB-UniRule"/>
</dbReference>
<dbReference type="Gene3D" id="3.90.1510.10">
    <property type="entry name" value="Glycerate kinase, domain 2"/>
    <property type="match status" value="1"/>
</dbReference>
<comment type="similarity">
    <text evidence="1 4">Belongs to the glycerate kinase type-1 family.</text>
</comment>
<dbReference type="NCBIfam" id="TIGR00045">
    <property type="entry name" value="glycerate kinase"/>
    <property type="match status" value="1"/>
</dbReference>
<dbReference type="InterPro" id="IPR018193">
    <property type="entry name" value="Glyc_kinase_flavodox-like_fold"/>
</dbReference>
<evidence type="ECO:0000256" key="4">
    <source>
        <dbReference type="PIRNR" id="PIRNR006078"/>
    </source>
</evidence>
<dbReference type="Gene3D" id="3.40.50.10350">
    <property type="entry name" value="Glycerate kinase, domain 1"/>
    <property type="match status" value="1"/>
</dbReference>
<dbReference type="Proteomes" id="UP000219565">
    <property type="component" value="Unassembled WGS sequence"/>
</dbReference>
<dbReference type="OrthoDB" id="9774290at2"/>
<keyword evidence="2 4" id="KW-0808">Transferase</keyword>
<proteinExistence type="inferred from homology"/>
<dbReference type="GO" id="GO:0031388">
    <property type="term" value="P:organic acid phosphorylation"/>
    <property type="evidence" value="ECO:0007669"/>
    <property type="project" value="UniProtKB-UniRule"/>
</dbReference>
<dbReference type="EMBL" id="OBEG01000004">
    <property type="protein sequence ID" value="SNY87523.1"/>
    <property type="molecule type" value="Genomic_DNA"/>
</dbReference>
<organism evidence="5 6">
    <name type="scientific">Nocardia amikacinitolerans</name>
    <dbReference type="NCBI Taxonomy" id="756689"/>
    <lineage>
        <taxon>Bacteria</taxon>
        <taxon>Bacillati</taxon>
        <taxon>Actinomycetota</taxon>
        <taxon>Actinomycetes</taxon>
        <taxon>Mycobacteriales</taxon>
        <taxon>Nocardiaceae</taxon>
        <taxon>Nocardia</taxon>
    </lineage>
</organism>
<gene>
    <name evidence="5" type="ORF">SAMN04244553_4470</name>
</gene>
<accession>A0A285LSU6</accession>
<dbReference type="PANTHER" id="PTHR21599:SF0">
    <property type="entry name" value="GLYCERATE KINASE"/>
    <property type="match status" value="1"/>
</dbReference>
<sequence length="365" mass="36418">MLLAPDKFKGSLTASEVAAALAAGIASVRPDAEIRRVPVADGGDGTVDAFVAAGWERVETIAPGPTGVPAAAAYARRGDTAVVELAEVVGLVKLPGGRFDPLGAGTEGLGVVIADALDRGATHIVLGLGGSASTDGGAGLLRTLGVRVLDGDGHELPSGGGSLVRAAHVDRAALHPKAAAARFTLACDVDNPLLGPKGAVAVYGPQKGADADQQTILEAALTNWANLVGPEFAELPGAGAAGGTGFGALAVLGAEVRSGIEVLLELLDFPALLRDASLVVTGEGSLDAQSLHGKAPIGVCRAARAAGVPVVAVAGRVELSPEALRAAGFTTCYPLSDLQPDPARSIADAAQLLERIGARIAEHEL</sequence>
<reference evidence="6" key="1">
    <citation type="submission" date="2017-09" db="EMBL/GenBank/DDBJ databases">
        <authorList>
            <person name="Varghese N."/>
            <person name="Submissions S."/>
        </authorList>
    </citation>
    <scope>NUCLEOTIDE SEQUENCE [LARGE SCALE GENOMIC DNA]</scope>
    <source>
        <strain evidence="6">DSM 45537</strain>
    </source>
</reference>
<dbReference type="SUPFAM" id="SSF110738">
    <property type="entry name" value="Glycerate kinase I"/>
    <property type="match status" value="1"/>
</dbReference>
<evidence type="ECO:0000256" key="1">
    <source>
        <dbReference type="ARBA" id="ARBA00006284"/>
    </source>
</evidence>
<dbReference type="STRING" id="1379680.GCA_001612615_03790"/>
<dbReference type="RefSeq" id="WP_097246711.1">
    <property type="nucleotide sequence ID" value="NZ_OBEG01000004.1"/>
</dbReference>
<evidence type="ECO:0000313" key="6">
    <source>
        <dbReference type="Proteomes" id="UP000219565"/>
    </source>
</evidence>
<evidence type="ECO:0000256" key="3">
    <source>
        <dbReference type="ARBA" id="ARBA00022777"/>
    </source>
</evidence>
<name>A0A285LSU6_9NOCA</name>
<dbReference type="PIRSF" id="PIRSF006078">
    <property type="entry name" value="GlxK"/>
    <property type="match status" value="1"/>
</dbReference>
<protein>
    <submittedName>
        <fullName evidence="5">Glycerate kinase</fullName>
    </submittedName>
</protein>
<dbReference type="InterPro" id="IPR004381">
    <property type="entry name" value="Glycerate_kinase"/>
</dbReference>